<dbReference type="EMBL" id="FWXV01000015">
    <property type="protein sequence ID" value="SMD26593.1"/>
    <property type="molecule type" value="Genomic_DNA"/>
</dbReference>
<proteinExistence type="inferred from homology"/>
<evidence type="ECO:0000256" key="13">
    <source>
        <dbReference type="ARBA" id="ARBA00033470"/>
    </source>
</evidence>
<dbReference type="EC" id="2.7.9.2" evidence="5"/>
<sequence length="322" mass="34666">MKHIVWVGDGLTTELAGGKGRSLDTLARMGLRVPAAFVVTTEAYRAAVSGTLAAELDRRVARLRPDADMTEFETAAQSIRDWLFAQTEGHSAAPEIRAAYQKLTREGDRAVAVRSSSAAEDSAQHSFAGEHDSYLGIVGEDEVCDAVRRCWASLFTARAISYRAREGVAGDAMAVVVQRMVDARAAGVFMTLNPVNGDRSKVVVESVWGLGEPLVSGEVTPDRFVVDKVSGEIISREVASGQVGPSLTDDEILELLDIARTVERHAGTPQDGEFAIDDSGIHLVQARPETVWSAKPTHRVTDGKTDAMAHVLRVMTGTKPKN</sequence>
<protein>
    <recommendedName>
        <fullName evidence="6">Phosphoenolpyruvate synthase</fullName>
        <ecNumber evidence="5">2.7.9.2</ecNumber>
    </recommendedName>
    <alternativeName>
        <fullName evidence="13">Pyruvate, water dikinase</fullName>
    </alternativeName>
</protein>
<keyword evidence="17" id="KW-1185">Reference proteome</keyword>
<evidence type="ECO:0000256" key="11">
    <source>
        <dbReference type="ARBA" id="ARBA00022840"/>
    </source>
</evidence>
<organism evidence="16 17">
    <name type="scientific">Kibdelosporangium aridum</name>
    <dbReference type="NCBI Taxonomy" id="2030"/>
    <lineage>
        <taxon>Bacteria</taxon>
        <taxon>Bacillati</taxon>
        <taxon>Actinomycetota</taxon>
        <taxon>Actinomycetes</taxon>
        <taxon>Pseudonocardiales</taxon>
        <taxon>Pseudonocardiaceae</taxon>
        <taxon>Kibdelosporangium</taxon>
    </lineage>
</organism>
<evidence type="ECO:0000313" key="16">
    <source>
        <dbReference type="EMBL" id="SMD26593.1"/>
    </source>
</evidence>
<keyword evidence="12" id="KW-0460">Magnesium</keyword>
<keyword evidence="16" id="KW-0670">Pyruvate</keyword>
<evidence type="ECO:0000256" key="2">
    <source>
        <dbReference type="ARBA" id="ARBA00002988"/>
    </source>
</evidence>
<comment type="function">
    <text evidence="2">Catalyzes the phosphorylation of pyruvate to phosphoenolpyruvate.</text>
</comment>
<dbReference type="GO" id="GO:0005524">
    <property type="term" value="F:ATP binding"/>
    <property type="evidence" value="ECO:0007669"/>
    <property type="project" value="UniProtKB-KW"/>
</dbReference>
<dbReference type="Gene3D" id="3.30.470.20">
    <property type="entry name" value="ATP-grasp fold, B domain"/>
    <property type="match status" value="2"/>
</dbReference>
<reference evidence="16 17" key="1">
    <citation type="submission" date="2017-04" db="EMBL/GenBank/DDBJ databases">
        <authorList>
            <person name="Afonso C.L."/>
            <person name="Miller P.J."/>
            <person name="Scott M.A."/>
            <person name="Spackman E."/>
            <person name="Goraichik I."/>
            <person name="Dimitrov K.M."/>
            <person name="Suarez D.L."/>
            <person name="Swayne D.E."/>
        </authorList>
    </citation>
    <scope>NUCLEOTIDE SEQUENCE [LARGE SCALE GENOMIC DNA]</scope>
    <source>
        <strain evidence="16 17">DSM 43828</strain>
    </source>
</reference>
<dbReference type="Gene3D" id="3.30.1490.20">
    <property type="entry name" value="ATP-grasp fold, A domain"/>
    <property type="match status" value="1"/>
</dbReference>
<keyword evidence="10 16" id="KW-0418">Kinase</keyword>
<comment type="catalytic activity">
    <reaction evidence="14">
        <text>pyruvate + ATP + H2O = phosphoenolpyruvate + AMP + phosphate + 2 H(+)</text>
        <dbReference type="Rhea" id="RHEA:11364"/>
        <dbReference type="ChEBI" id="CHEBI:15361"/>
        <dbReference type="ChEBI" id="CHEBI:15377"/>
        <dbReference type="ChEBI" id="CHEBI:15378"/>
        <dbReference type="ChEBI" id="CHEBI:30616"/>
        <dbReference type="ChEBI" id="CHEBI:43474"/>
        <dbReference type="ChEBI" id="CHEBI:58702"/>
        <dbReference type="ChEBI" id="CHEBI:456215"/>
        <dbReference type="EC" id="2.7.9.2"/>
    </reaction>
</comment>
<dbReference type="Pfam" id="PF01326">
    <property type="entry name" value="PPDK_N"/>
    <property type="match status" value="1"/>
</dbReference>
<dbReference type="SUPFAM" id="SSF56059">
    <property type="entry name" value="Glutathione synthetase ATP-binding domain-like"/>
    <property type="match status" value="1"/>
</dbReference>
<evidence type="ECO:0000256" key="6">
    <source>
        <dbReference type="ARBA" id="ARBA00021623"/>
    </source>
</evidence>
<evidence type="ECO:0000256" key="4">
    <source>
        <dbReference type="ARBA" id="ARBA00007837"/>
    </source>
</evidence>
<dbReference type="GO" id="GO:0046872">
    <property type="term" value="F:metal ion binding"/>
    <property type="evidence" value="ECO:0007669"/>
    <property type="project" value="UniProtKB-KW"/>
</dbReference>
<dbReference type="GO" id="GO:0006094">
    <property type="term" value="P:gluconeogenesis"/>
    <property type="evidence" value="ECO:0007669"/>
    <property type="project" value="UniProtKB-UniPathway"/>
</dbReference>
<comment type="pathway">
    <text evidence="3">Carbohydrate biosynthesis; gluconeogenesis.</text>
</comment>
<dbReference type="AlphaFoldDB" id="A0A1Y5Y721"/>
<evidence type="ECO:0000259" key="15">
    <source>
        <dbReference type="Pfam" id="PF01326"/>
    </source>
</evidence>
<comment type="similarity">
    <text evidence="4">Belongs to the PEP-utilizing enzyme family.</text>
</comment>
<evidence type="ECO:0000256" key="9">
    <source>
        <dbReference type="ARBA" id="ARBA00022741"/>
    </source>
</evidence>
<dbReference type="UniPathway" id="UPA00138"/>
<dbReference type="GO" id="GO:0008986">
    <property type="term" value="F:pyruvate, water dikinase activity"/>
    <property type="evidence" value="ECO:0007669"/>
    <property type="project" value="UniProtKB-EC"/>
</dbReference>
<dbReference type="PANTHER" id="PTHR43030">
    <property type="entry name" value="PHOSPHOENOLPYRUVATE SYNTHASE"/>
    <property type="match status" value="1"/>
</dbReference>
<dbReference type="InterPro" id="IPR002192">
    <property type="entry name" value="PPDK_AMP/ATP-bd"/>
</dbReference>
<dbReference type="RefSeq" id="WP_084434320.1">
    <property type="nucleotide sequence ID" value="NZ_FWXV01000015.1"/>
</dbReference>
<dbReference type="InterPro" id="IPR013815">
    <property type="entry name" value="ATP_grasp_subdomain_1"/>
</dbReference>
<evidence type="ECO:0000256" key="14">
    <source>
        <dbReference type="ARBA" id="ARBA00047700"/>
    </source>
</evidence>
<gene>
    <name evidence="16" type="ORF">SAMN05661093_10176</name>
</gene>
<evidence type="ECO:0000256" key="10">
    <source>
        <dbReference type="ARBA" id="ARBA00022777"/>
    </source>
</evidence>
<keyword evidence="11" id="KW-0067">ATP-binding</keyword>
<keyword evidence="8" id="KW-0479">Metal-binding</keyword>
<evidence type="ECO:0000256" key="1">
    <source>
        <dbReference type="ARBA" id="ARBA00001946"/>
    </source>
</evidence>
<accession>A0A1Y5Y721</accession>
<evidence type="ECO:0000256" key="3">
    <source>
        <dbReference type="ARBA" id="ARBA00004742"/>
    </source>
</evidence>
<evidence type="ECO:0000256" key="7">
    <source>
        <dbReference type="ARBA" id="ARBA00022679"/>
    </source>
</evidence>
<dbReference type="InterPro" id="IPR006319">
    <property type="entry name" value="PEP_synth"/>
</dbReference>
<evidence type="ECO:0000256" key="8">
    <source>
        <dbReference type="ARBA" id="ARBA00022723"/>
    </source>
</evidence>
<dbReference type="Proteomes" id="UP000192674">
    <property type="component" value="Unassembled WGS sequence"/>
</dbReference>
<name>A0A1Y5Y721_KIBAR</name>
<evidence type="ECO:0000256" key="12">
    <source>
        <dbReference type="ARBA" id="ARBA00022842"/>
    </source>
</evidence>
<keyword evidence="7" id="KW-0808">Transferase</keyword>
<evidence type="ECO:0000313" key="17">
    <source>
        <dbReference type="Proteomes" id="UP000192674"/>
    </source>
</evidence>
<keyword evidence="9" id="KW-0547">Nucleotide-binding</keyword>
<feature type="domain" description="Pyruvate phosphate dikinase AMP/ATP-binding" evidence="15">
    <location>
        <begin position="14"/>
        <end position="302"/>
    </location>
</feature>
<dbReference type="OrthoDB" id="9765468at2"/>
<dbReference type="PANTHER" id="PTHR43030:SF1">
    <property type="entry name" value="PHOSPHOENOLPYRUVATE SYNTHASE"/>
    <property type="match status" value="1"/>
</dbReference>
<comment type="cofactor">
    <cofactor evidence="1">
        <name>Mg(2+)</name>
        <dbReference type="ChEBI" id="CHEBI:18420"/>
    </cofactor>
</comment>
<evidence type="ECO:0000256" key="5">
    <source>
        <dbReference type="ARBA" id="ARBA00011996"/>
    </source>
</evidence>